<organism evidence="3">
    <name type="scientific">Prasinoderma coloniale</name>
    <dbReference type="NCBI Taxonomy" id="156133"/>
    <lineage>
        <taxon>Eukaryota</taxon>
        <taxon>Viridiplantae</taxon>
        <taxon>Prasinodermophyta</taxon>
        <taxon>Prasinodermophyceae</taxon>
        <taxon>Prasinodermales</taxon>
        <taxon>Prasinodermaceae</taxon>
        <taxon>Prasinoderma</taxon>
    </lineage>
</organism>
<evidence type="ECO:0000313" key="3">
    <source>
        <dbReference type="EMBL" id="CAD8242131.1"/>
    </source>
</evidence>
<proteinExistence type="predicted"/>
<evidence type="ECO:0008006" key="4">
    <source>
        <dbReference type="Google" id="ProtNLM"/>
    </source>
</evidence>
<gene>
    <name evidence="2" type="ORF">PCOL08062_LOCUS7456</name>
    <name evidence="3" type="ORF">PCOL08062_LOCUS7457</name>
</gene>
<name>A0A6U0P526_9VIRI</name>
<dbReference type="EMBL" id="HBDZ01009770">
    <property type="protein sequence ID" value="CAD8242130.1"/>
    <property type="molecule type" value="Transcribed_RNA"/>
</dbReference>
<dbReference type="EMBL" id="HBDZ01009771">
    <property type="protein sequence ID" value="CAD8242131.1"/>
    <property type="molecule type" value="Transcribed_RNA"/>
</dbReference>
<accession>A0A6U0P526</accession>
<dbReference type="AlphaFoldDB" id="A0A6U0P526"/>
<sequence>MGRLTRLALRARTRRSGAESPLALASAVLLAAAAWLSAGPGAAGMAEGKMALPRVSEEALRSIKVEARLAVKGGDPGASVYWMHQHKAAGDLVVGCHVEPGAPEKTRHCSRRWSVFANTSALAVTNEWIGVPSGCVGISPPPLDAADLRGSPALSAKPPVPAVFMGVIRHPVERWQSELSYGWAPVYNIKPLASLFVPREALETAEHYGASKALSKLGITGSVSPRADATAEEIDAALVALRAFMRGSLQRPYANRCVLHENEHTRNLTPPGWTDRRGWPTIKMGWMPAVICYADNIMVRALASVCKCRMYDAVAHAKAVAPDMRILFNNGAPLGKRKANSSFGDATIGPAPQPDGERERLPSGLGPSVVSSRTGCKVDFGQDAPPRPDEVGSGIVPVTEEDYERAKEVARRFHALMPMERIFAEPASFADILREVGGLNVSHDWSMEGDQHATGRTLRILEVPGLREVLEEDNKWDMKLYRYLYDELWEDYKREAAAGAQW</sequence>
<evidence type="ECO:0000313" key="2">
    <source>
        <dbReference type="EMBL" id="CAD8242130.1"/>
    </source>
</evidence>
<protein>
    <recommendedName>
        <fullName evidence="4">Sulfotransferase</fullName>
    </recommendedName>
</protein>
<reference evidence="3" key="1">
    <citation type="submission" date="2021-01" db="EMBL/GenBank/DDBJ databases">
        <authorList>
            <person name="Corre E."/>
            <person name="Pelletier E."/>
            <person name="Niang G."/>
            <person name="Scheremetjew M."/>
            <person name="Finn R."/>
            <person name="Kale V."/>
            <person name="Holt S."/>
            <person name="Cochrane G."/>
            <person name="Meng A."/>
            <person name="Brown T."/>
            <person name="Cohen L."/>
        </authorList>
    </citation>
    <scope>NUCLEOTIDE SEQUENCE</scope>
    <source>
        <strain evidence="3">CCMP1413</strain>
    </source>
</reference>
<feature type="region of interest" description="Disordered" evidence="1">
    <location>
        <begin position="339"/>
        <end position="371"/>
    </location>
</feature>
<evidence type="ECO:0000256" key="1">
    <source>
        <dbReference type="SAM" id="MobiDB-lite"/>
    </source>
</evidence>